<evidence type="ECO:0000256" key="3">
    <source>
        <dbReference type="SAM" id="MobiDB-lite"/>
    </source>
</evidence>
<dbReference type="OrthoDB" id="6373236at2759"/>
<dbReference type="Gene3D" id="4.10.365.10">
    <property type="entry name" value="p27"/>
    <property type="match status" value="1"/>
</dbReference>
<dbReference type="GO" id="GO:0051726">
    <property type="term" value="P:regulation of cell cycle"/>
    <property type="evidence" value="ECO:0007669"/>
    <property type="project" value="InterPro"/>
</dbReference>
<dbReference type="OMA" id="YEWVRLT"/>
<dbReference type="PANTHER" id="PTHR46776">
    <property type="entry name" value="CYCLIN-DEPENDENT KINASE INHIBITOR 4-RELATED"/>
    <property type="match status" value="1"/>
</dbReference>
<feature type="region of interest" description="Disordered" evidence="3">
    <location>
        <begin position="72"/>
        <end position="116"/>
    </location>
</feature>
<proteinExistence type="inferred from homology"/>
<dbReference type="InterPro" id="IPR044898">
    <property type="entry name" value="CDI_dom_sf"/>
</dbReference>
<keyword evidence="2 6" id="KW-0649">Protein kinase inhibitor</keyword>
<feature type="region of interest" description="Disordered" evidence="3">
    <location>
        <begin position="148"/>
        <end position="177"/>
    </location>
</feature>
<dbReference type="Proteomes" id="UP000189703">
    <property type="component" value="Unplaced"/>
</dbReference>
<organism evidence="5 6">
    <name type="scientific">Nelumbo nucifera</name>
    <name type="common">Sacred lotus</name>
    <dbReference type="NCBI Taxonomy" id="4432"/>
    <lineage>
        <taxon>Eukaryota</taxon>
        <taxon>Viridiplantae</taxon>
        <taxon>Streptophyta</taxon>
        <taxon>Embryophyta</taxon>
        <taxon>Tracheophyta</taxon>
        <taxon>Spermatophyta</taxon>
        <taxon>Magnoliopsida</taxon>
        <taxon>Proteales</taxon>
        <taxon>Nelumbonaceae</taxon>
        <taxon>Nelumbo</taxon>
    </lineage>
</organism>
<dbReference type="InParanoid" id="A0A1U8AS42"/>
<dbReference type="GO" id="GO:0045740">
    <property type="term" value="P:positive regulation of DNA replication"/>
    <property type="evidence" value="ECO:0000318"/>
    <property type="project" value="GO_Central"/>
</dbReference>
<dbReference type="GO" id="GO:0004861">
    <property type="term" value="F:cyclin-dependent protein serine/threonine kinase inhibitor activity"/>
    <property type="evidence" value="ECO:0000318"/>
    <property type="project" value="GO_Central"/>
</dbReference>
<dbReference type="InterPro" id="IPR003175">
    <property type="entry name" value="CDI_dom"/>
</dbReference>
<dbReference type="GO" id="GO:0005634">
    <property type="term" value="C:nucleus"/>
    <property type="evidence" value="ECO:0000318"/>
    <property type="project" value="GO_Central"/>
</dbReference>
<gene>
    <name evidence="6" type="primary">LOC104605926</name>
</gene>
<sequence>MRMGKYMRKCKGIGEVAVMEVAQVGVRTRARTLAMAAATAGTAKRRKIVGSGELQFSSSYLQLQSRRPLVATPDVPISPATSENSSPVTPADRCSSASSDHVLASRSSSNGSTELVKESLRSVDLEEEVFEIENSTYFDLRERREMTPSSEHCAESDDLESTARPMDANSRHRSTVRKMPTDAEIDEFFSAAEKLEQKRFADKYNYDIVKDVPLEGRYEWIRIKP</sequence>
<protein>
    <submittedName>
        <fullName evidence="6">Cyclin-dependent kinase inhibitor 1-like</fullName>
    </submittedName>
</protein>
<dbReference type="KEGG" id="nnu:104605926"/>
<dbReference type="AlphaFoldDB" id="A0A1U8AS42"/>
<reference evidence="6" key="1">
    <citation type="submission" date="2025-08" db="UniProtKB">
        <authorList>
            <consortium name="RefSeq"/>
        </authorList>
    </citation>
    <scope>IDENTIFICATION</scope>
</reference>
<dbReference type="STRING" id="4432.A0A1U8AS42"/>
<dbReference type="Pfam" id="PF02234">
    <property type="entry name" value="CDI"/>
    <property type="match status" value="1"/>
</dbReference>
<feature type="compositionally biased region" description="Polar residues" evidence="3">
    <location>
        <begin position="95"/>
        <end position="113"/>
    </location>
</feature>
<evidence type="ECO:0000259" key="4">
    <source>
        <dbReference type="Pfam" id="PF02234"/>
    </source>
</evidence>
<dbReference type="InterPro" id="IPR044275">
    <property type="entry name" value="KRP"/>
</dbReference>
<comment type="similarity">
    <text evidence="1">Belongs to the CDI family. ICK/KRP subfamily.</text>
</comment>
<evidence type="ECO:0000313" key="5">
    <source>
        <dbReference type="Proteomes" id="UP000189703"/>
    </source>
</evidence>
<keyword evidence="5" id="KW-1185">Reference proteome</keyword>
<evidence type="ECO:0000256" key="1">
    <source>
        <dbReference type="ARBA" id="ARBA00010274"/>
    </source>
</evidence>
<dbReference type="eggNOG" id="ENOG502RZHP">
    <property type="taxonomic scope" value="Eukaryota"/>
</dbReference>
<evidence type="ECO:0000313" key="6">
    <source>
        <dbReference type="RefSeq" id="XP_010269188.1"/>
    </source>
</evidence>
<dbReference type="GeneID" id="104605926"/>
<dbReference type="PIRSF" id="PIRSF017811">
    <property type="entry name" value="CDK_inhib_pln"/>
    <property type="match status" value="1"/>
</dbReference>
<feature type="domain" description="Cyclin-dependent kinase inhibitor" evidence="4">
    <location>
        <begin position="178"/>
        <end position="222"/>
    </location>
</feature>
<name>A0A1U8AS42_NELNU</name>
<accession>A0A1U8AS42</accession>
<evidence type="ECO:0000256" key="2">
    <source>
        <dbReference type="ARBA" id="ARBA00023013"/>
    </source>
</evidence>
<feature type="compositionally biased region" description="Polar residues" evidence="3">
    <location>
        <begin position="79"/>
        <end position="88"/>
    </location>
</feature>
<dbReference type="FunCoup" id="A0A1U8AS42">
    <property type="interactions" value="530"/>
</dbReference>
<dbReference type="RefSeq" id="XP_010269188.1">
    <property type="nucleotide sequence ID" value="XM_010270886.2"/>
</dbReference>